<dbReference type="GO" id="GO:0046872">
    <property type="term" value="F:metal ion binding"/>
    <property type="evidence" value="ECO:0007669"/>
    <property type="project" value="UniProtKB-KW"/>
</dbReference>
<feature type="transmembrane region" description="Helical" evidence="8">
    <location>
        <begin position="162"/>
        <end position="183"/>
    </location>
</feature>
<feature type="transmembrane region" description="Helical" evidence="8">
    <location>
        <begin position="82"/>
        <end position="101"/>
    </location>
</feature>
<evidence type="ECO:0000256" key="8">
    <source>
        <dbReference type="SAM" id="Phobius"/>
    </source>
</evidence>
<dbReference type="GO" id="GO:0005886">
    <property type="term" value="C:plasma membrane"/>
    <property type="evidence" value="ECO:0007669"/>
    <property type="project" value="UniProtKB-SubCell"/>
</dbReference>
<dbReference type="PANTHER" id="PTHR20855:SF3">
    <property type="entry name" value="LD03007P"/>
    <property type="match status" value="1"/>
</dbReference>
<dbReference type="InterPro" id="IPR005744">
    <property type="entry name" value="Hy-lIII"/>
</dbReference>
<dbReference type="RefSeq" id="WP_265676766.1">
    <property type="nucleotide sequence ID" value="NZ_JAKRRY010000034.1"/>
</dbReference>
<evidence type="ECO:0000313" key="10">
    <source>
        <dbReference type="Proteomes" id="UP001155587"/>
    </source>
</evidence>
<keyword evidence="7" id="KW-0862">Zinc</keyword>
<comment type="similarity">
    <text evidence="2">Belongs to the UPF0073 (Hly-III) family.</text>
</comment>
<comment type="caution">
    <text evidence="9">The sequence shown here is derived from an EMBL/GenBank/DDBJ whole genome shotgun (WGS) entry which is preliminary data.</text>
</comment>
<feature type="transmembrane region" description="Helical" evidence="8">
    <location>
        <begin position="107"/>
        <end position="129"/>
    </location>
</feature>
<keyword evidence="4 8" id="KW-0812">Transmembrane</keyword>
<proteinExistence type="inferred from homology"/>
<keyword evidence="5 8" id="KW-1133">Transmembrane helix</keyword>
<feature type="transmembrane region" description="Helical" evidence="8">
    <location>
        <begin position="20"/>
        <end position="38"/>
    </location>
</feature>
<feature type="transmembrane region" description="Helical" evidence="8">
    <location>
        <begin position="44"/>
        <end position="70"/>
    </location>
</feature>
<feature type="transmembrane region" description="Helical" evidence="8">
    <location>
        <begin position="195"/>
        <end position="212"/>
    </location>
</feature>
<dbReference type="NCBIfam" id="TIGR01065">
    <property type="entry name" value="hlyIII"/>
    <property type="match status" value="1"/>
</dbReference>
<dbReference type="Pfam" id="PF03006">
    <property type="entry name" value="HlyIII"/>
    <property type="match status" value="1"/>
</dbReference>
<feature type="binding site" evidence="7">
    <location>
        <position position="190"/>
    </location>
    <ligand>
        <name>Zn(2+)</name>
        <dbReference type="ChEBI" id="CHEBI:29105"/>
    </ligand>
</feature>
<dbReference type="GO" id="GO:0140911">
    <property type="term" value="F:pore-forming activity"/>
    <property type="evidence" value="ECO:0007669"/>
    <property type="project" value="InterPro"/>
</dbReference>
<keyword evidence="3" id="KW-1003">Cell membrane</keyword>
<keyword evidence="10" id="KW-1185">Reference proteome</keyword>
<evidence type="ECO:0000256" key="2">
    <source>
        <dbReference type="ARBA" id="ARBA00008488"/>
    </source>
</evidence>
<dbReference type="AlphaFoldDB" id="A0A9X3CRS8"/>
<evidence type="ECO:0000256" key="5">
    <source>
        <dbReference type="ARBA" id="ARBA00022989"/>
    </source>
</evidence>
<evidence type="ECO:0000256" key="6">
    <source>
        <dbReference type="ARBA" id="ARBA00023136"/>
    </source>
</evidence>
<comment type="subcellular location">
    <subcellularLocation>
        <location evidence="1">Cell membrane</location>
        <topology evidence="1">Multi-pass membrane protein</topology>
    </subcellularLocation>
</comment>
<evidence type="ECO:0000313" key="9">
    <source>
        <dbReference type="EMBL" id="MCW8348235.1"/>
    </source>
</evidence>
<keyword evidence="7" id="KW-0479">Metal-binding</keyword>
<keyword evidence="6 8" id="KW-0472">Membrane</keyword>
<feature type="binding site" evidence="7">
    <location>
        <position position="194"/>
    </location>
    <ligand>
        <name>Zn(2+)</name>
        <dbReference type="ChEBI" id="CHEBI:29105"/>
    </ligand>
</feature>
<reference evidence="9" key="1">
    <citation type="submission" date="2022-02" db="EMBL/GenBank/DDBJ databases">
        <title>Vibrio sp. nov, a new bacterium isolated from seawater.</title>
        <authorList>
            <person name="Yuan Y."/>
        </authorList>
    </citation>
    <scope>NUCLEOTIDE SEQUENCE</scope>
    <source>
        <strain evidence="9">ZSDZ65</strain>
    </source>
</reference>
<protein>
    <submittedName>
        <fullName evidence="9">Hemolysin III family protein</fullName>
    </submittedName>
</protein>
<evidence type="ECO:0000256" key="4">
    <source>
        <dbReference type="ARBA" id="ARBA00022692"/>
    </source>
</evidence>
<gene>
    <name evidence="9" type="ORF">MD535_19815</name>
</gene>
<dbReference type="Proteomes" id="UP001155587">
    <property type="component" value="Unassembled WGS sequence"/>
</dbReference>
<organism evidence="9 10">
    <name type="scientific">Vibrio qingdaonensis</name>
    <dbReference type="NCBI Taxonomy" id="2829491"/>
    <lineage>
        <taxon>Bacteria</taxon>
        <taxon>Pseudomonadati</taxon>
        <taxon>Pseudomonadota</taxon>
        <taxon>Gammaproteobacteria</taxon>
        <taxon>Vibrionales</taxon>
        <taxon>Vibrionaceae</taxon>
        <taxon>Vibrio</taxon>
    </lineage>
</organism>
<accession>A0A9X3CRS8</accession>
<sequence>MSSASLYSLHEERANSVTHALGVALSAVGLVLLVLKSIQANADALTFISMSVYGCSMVTLFLASTLYHSIDDPTQKRRLKTFDHCAIYLLIAGSYTPFMLVCLRTPLAVSVMVIVWLLAVVGVVMKLFYAHRIKRFSLLTYLTMGWLSLIPLYQLSQSLDPSGVMLLALGGVTYTLGAVFYACERIPFNHAIWHVFVLAGAACHFFAIYWYVQPR</sequence>
<evidence type="ECO:0000256" key="1">
    <source>
        <dbReference type="ARBA" id="ARBA00004651"/>
    </source>
</evidence>
<evidence type="ECO:0000256" key="7">
    <source>
        <dbReference type="PIRSR" id="PIRSR604254-1"/>
    </source>
</evidence>
<name>A0A9X3CRS8_9VIBR</name>
<dbReference type="PANTHER" id="PTHR20855">
    <property type="entry name" value="ADIPOR/PROGESTIN RECEPTOR-RELATED"/>
    <property type="match status" value="1"/>
</dbReference>
<dbReference type="NCBIfam" id="NF011669">
    <property type="entry name" value="PRK15087.1"/>
    <property type="match status" value="1"/>
</dbReference>
<feature type="transmembrane region" description="Helical" evidence="8">
    <location>
        <begin position="136"/>
        <end position="156"/>
    </location>
</feature>
<dbReference type="InterPro" id="IPR004254">
    <property type="entry name" value="AdipoR/HlyIII-related"/>
</dbReference>
<dbReference type="EMBL" id="JAKRRY010000034">
    <property type="protein sequence ID" value="MCW8348235.1"/>
    <property type="molecule type" value="Genomic_DNA"/>
</dbReference>
<feature type="binding site" evidence="7">
    <location>
        <position position="68"/>
    </location>
    <ligand>
        <name>Zn(2+)</name>
        <dbReference type="ChEBI" id="CHEBI:29105"/>
    </ligand>
</feature>
<evidence type="ECO:0000256" key="3">
    <source>
        <dbReference type="ARBA" id="ARBA00022475"/>
    </source>
</evidence>